<dbReference type="InterPro" id="IPR001763">
    <property type="entry name" value="Rhodanese-like_dom"/>
</dbReference>
<dbReference type="SUPFAM" id="SSF52821">
    <property type="entry name" value="Rhodanese/Cell cycle control phosphatase"/>
    <property type="match status" value="1"/>
</dbReference>
<dbReference type="EMBL" id="LOSJ02000001">
    <property type="protein sequence ID" value="PNM64523.1"/>
    <property type="molecule type" value="Genomic_DNA"/>
</dbReference>
<dbReference type="STRING" id="674.VM_18255"/>
<dbReference type="Pfam" id="PF00581">
    <property type="entry name" value="Rhodanese"/>
    <property type="match status" value="1"/>
</dbReference>
<protein>
    <submittedName>
        <fullName evidence="3">Rhodanese-like domain-containing protein</fullName>
    </submittedName>
</protein>
<name>A0A1D8SGY3_VIBMI</name>
<dbReference type="InterPro" id="IPR036873">
    <property type="entry name" value="Rhodanese-like_dom_sf"/>
</dbReference>
<gene>
    <name evidence="3" type="ORF">AL544_006315</name>
</gene>
<reference evidence="3" key="1">
    <citation type="submission" date="2017-12" db="EMBL/GenBank/DDBJ databases">
        <title>FDA dAtabase for Regulatory Grade micrObial Sequences (FDA-ARGOS): Supporting development and validation of Infectious Disease Dx tests.</title>
        <authorList>
            <person name="Hoffmann M."/>
            <person name="Allard M."/>
            <person name="Evans P."/>
            <person name="Brown E."/>
            <person name="Tallon L.J."/>
            <person name="Sadzewicz L."/>
            <person name="Sengamalay N."/>
            <person name="Ott S."/>
            <person name="Godinez A."/>
            <person name="Nagaraj S."/>
            <person name="Vavikolanu K."/>
            <person name="Aluvathingal J."/>
            <person name="Nadendla S."/>
            <person name="Hobson J."/>
            <person name="Sichtig H."/>
        </authorList>
    </citation>
    <scope>NUCLEOTIDE SEQUENCE [LARGE SCALE GENOMIC DNA]</scope>
    <source>
        <strain evidence="3">FDAARGOS_113</strain>
    </source>
</reference>
<evidence type="ECO:0000313" key="4">
    <source>
        <dbReference type="Proteomes" id="UP000053748"/>
    </source>
</evidence>
<keyword evidence="1" id="KW-0732">Signal</keyword>
<organism evidence="3 4">
    <name type="scientific">Vibrio mimicus</name>
    <dbReference type="NCBI Taxonomy" id="674"/>
    <lineage>
        <taxon>Bacteria</taxon>
        <taxon>Pseudomonadati</taxon>
        <taxon>Pseudomonadota</taxon>
        <taxon>Gammaproteobacteria</taxon>
        <taxon>Vibrionales</taxon>
        <taxon>Vibrionaceae</taxon>
        <taxon>Vibrio</taxon>
    </lineage>
</organism>
<comment type="caution">
    <text evidence="3">The sequence shown here is derived from an EMBL/GenBank/DDBJ whole genome shotgun (WGS) entry which is preliminary data.</text>
</comment>
<feature type="chain" id="PRO_5030026761" evidence="1">
    <location>
        <begin position="24"/>
        <end position="117"/>
    </location>
</feature>
<evidence type="ECO:0000256" key="1">
    <source>
        <dbReference type="SAM" id="SignalP"/>
    </source>
</evidence>
<dbReference type="RefSeq" id="WP_001171565.1">
    <property type="nucleotide sequence ID" value="NZ_CAWMSS010000002.1"/>
</dbReference>
<dbReference type="SMART" id="SM00450">
    <property type="entry name" value="RHOD"/>
    <property type="match status" value="1"/>
</dbReference>
<dbReference type="PANTHER" id="PTHR43031:SF1">
    <property type="entry name" value="PYRIDINE NUCLEOTIDE-DISULPHIDE OXIDOREDUCTASE"/>
    <property type="match status" value="1"/>
</dbReference>
<dbReference type="PANTHER" id="PTHR43031">
    <property type="entry name" value="FAD-DEPENDENT OXIDOREDUCTASE"/>
    <property type="match status" value="1"/>
</dbReference>
<dbReference type="FunFam" id="3.40.250.10:FF:000049">
    <property type="entry name" value="Phage shock protein E"/>
    <property type="match status" value="1"/>
</dbReference>
<dbReference type="OrthoDB" id="9814704at2"/>
<evidence type="ECO:0000259" key="2">
    <source>
        <dbReference type="PROSITE" id="PS50206"/>
    </source>
</evidence>
<feature type="signal peptide" evidence="1">
    <location>
        <begin position="1"/>
        <end position="23"/>
    </location>
</feature>
<dbReference type="Gene3D" id="3.40.250.10">
    <property type="entry name" value="Rhodanese-like domain"/>
    <property type="match status" value="1"/>
</dbReference>
<proteinExistence type="predicted"/>
<dbReference type="InterPro" id="IPR050229">
    <property type="entry name" value="GlpE_sulfurtransferase"/>
</dbReference>
<keyword evidence="4" id="KW-1185">Reference proteome</keyword>
<dbReference type="GeneID" id="93954193"/>
<dbReference type="eggNOG" id="COG0607">
    <property type="taxonomic scope" value="Bacteria"/>
</dbReference>
<dbReference type="Proteomes" id="UP000053748">
    <property type="component" value="Unassembled WGS sequence"/>
</dbReference>
<accession>A0A1D8SGY3</accession>
<feature type="domain" description="Rhodanese" evidence="2">
    <location>
        <begin position="34"/>
        <end position="117"/>
    </location>
</feature>
<dbReference type="AlphaFoldDB" id="A0A1D8SGY3"/>
<dbReference type="PROSITE" id="PS50206">
    <property type="entry name" value="RHODANESE_3"/>
    <property type="match status" value="1"/>
</dbReference>
<dbReference type="CDD" id="cd00158">
    <property type="entry name" value="RHOD"/>
    <property type="match status" value="1"/>
</dbReference>
<sequence>MQKNWPKAILALLTAWFSTGAVASERAEIAWQMVNDGALLIDVRTAEEYAQGHLDDALNWPLSEVETAFQSVEKDSPIVVYCRSGNRSGIAQKYLVEQGYTQVHNGGGYEEMRQAAK</sequence>
<evidence type="ECO:0000313" key="3">
    <source>
        <dbReference type="EMBL" id="PNM64523.1"/>
    </source>
</evidence>